<dbReference type="RefSeq" id="WP_117486363.1">
    <property type="nucleotide sequence ID" value="NZ_QVIG01000001.1"/>
</dbReference>
<name>A0A372ZQW4_9ACTN</name>
<dbReference type="Proteomes" id="UP000263377">
    <property type="component" value="Unassembled WGS sequence"/>
</dbReference>
<dbReference type="InterPro" id="IPR016032">
    <property type="entry name" value="Sig_transdc_resp-reg_C-effctor"/>
</dbReference>
<keyword evidence="6" id="KW-1185">Reference proteome</keyword>
<keyword evidence="3" id="KW-0804">Transcription</keyword>
<dbReference type="SUPFAM" id="SSF46894">
    <property type="entry name" value="C-terminal effector domain of the bipartite response regulators"/>
    <property type="match status" value="3"/>
</dbReference>
<evidence type="ECO:0000313" key="5">
    <source>
        <dbReference type="EMBL" id="RGD57595.1"/>
    </source>
</evidence>
<dbReference type="Pfam" id="PF00196">
    <property type="entry name" value="GerE"/>
    <property type="match status" value="1"/>
</dbReference>
<evidence type="ECO:0000256" key="2">
    <source>
        <dbReference type="ARBA" id="ARBA00023125"/>
    </source>
</evidence>
<dbReference type="PANTHER" id="PTHR43214">
    <property type="entry name" value="TWO-COMPONENT RESPONSE REGULATOR"/>
    <property type="match status" value="1"/>
</dbReference>
<keyword evidence="1" id="KW-0805">Transcription regulation</keyword>
<gene>
    <name evidence="5" type="ORF">DR950_07155</name>
</gene>
<evidence type="ECO:0000256" key="1">
    <source>
        <dbReference type="ARBA" id="ARBA00023015"/>
    </source>
</evidence>
<dbReference type="InterPro" id="IPR000792">
    <property type="entry name" value="Tscrpt_reg_LuxR_C"/>
</dbReference>
<dbReference type="PROSITE" id="PS50043">
    <property type="entry name" value="HTH_LUXR_2"/>
    <property type="match status" value="1"/>
</dbReference>
<sequence length="493" mass="51750">MRTEVASTAPAAQFVAVLDRVGLGMTNAAIGTAMDLSVDTVKYHLRQAYDRLGTANRVQAFAWAWQSGLLTRSAPTGAPPALTDEQTLILRIWAAGGNRLDVARALEVRERAAELYEDAVLDVFGTRKRVVAVRRALEHQLIDPAGDTLAGLTTPMAADSGQGLARHHRTKGAAGASGPVATTPAELCHRSDPVERAVAMLRSTRGLVVHLGALAALPEVPSLAEVLAGAAPRGVAPTVVRLVHQALALGVPCALVLPSVAVDPDRAVGVVGLRAAWSCAVRQGAHNGTAAYVAASHRLGAPADDLLLACTADQVPVAGEAGFRRVLATTSFVPRTEPRRAPVPELNALERRIAELAAEGLTIAEIGGRVHTGEYLVRHRLADLRRRTGAVDDAHLAVRLIMTELIGTERLRAGLPDRVPELDQAGRAVLTLICTGTMSEAGANAAGLSLREARTVEARVVRALSWRGSRTHAAAVALLSGIVTLPPTPLWVG</sequence>
<protein>
    <recommendedName>
        <fullName evidence="4">HTH luxR-type domain-containing protein</fullName>
    </recommendedName>
</protein>
<evidence type="ECO:0000259" key="4">
    <source>
        <dbReference type="PROSITE" id="PS50043"/>
    </source>
</evidence>
<dbReference type="GO" id="GO:0006355">
    <property type="term" value="P:regulation of DNA-templated transcription"/>
    <property type="evidence" value="ECO:0007669"/>
    <property type="project" value="InterPro"/>
</dbReference>
<evidence type="ECO:0000256" key="3">
    <source>
        <dbReference type="ARBA" id="ARBA00023163"/>
    </source>
</evidence>
<reference evidence="5 6" key="1">
    <citation type="submission" date="2018-08" db="EMBL/GenBank/DDBJ databases">
        <title>Diversity &amp; Physiological Properties of Lignin-Decomposing Actinobacteria from Soil.</title>
        <authorList>
            <person name="Roh S.G."/>
            <person name="Kim S.B."/>
        </authorList>
    </citation>
    <scope>NUCLEOTIDE SEQUENCE [LARGE SCALE GENOMIC DNA]</scope>
    <source>
        <strain evidence="5 6">MMS17-GH009</strain>
    </source>
</reference>
<dbReference type="CDD" id="cd06170">
    <property type="entry name" value="LuxR_C_like"/>
    <property type="match status" value="1"/>
</dbReference>
<comment type="caution">
    <text evidence="5">The sequence shown here is derived from an EMBL/GenBank/DDBJ whole genome shotgun (WGS) entry which is preliminary data.</text>
</comment>
<accession>A0A372ZQW4</accession>
<keyword evidence="2" id="KW-0238">DNA-binding</keyword>
<organism evidence="5 6">
    <name type="scientific">Kitasatospora xanthocidica</name>
    <dbReference type="NCBI Taxonomy" id="83382"/>
    <lineage>
        <taxon>Bacteria</taxon>
        <taxon>Bacillati</taxon>
        <taxon>Actinomycetota</taxon>
        <taxon>Actinomycetes</taxon>
        <taxon>Kitasatosporales</taxon>
        <taxon>Streptomycetaceae</taxon>
        <taxon>Kitasatospora</taxon>
    </lineage>
</organism>
<evidence type="ECO:0000313" key="6">
    <source>
        <dbReference type="Proteomes" id="UP000263377"/>
    </source>
</evidence>
<feature type="domain" description="HTH luxR-type" evidence="4">
    <location>
        <begin position="7"/>
        <end position="68"/>
    </location>
</feature>
<dbReference type="Gene3D" id="1.10.10.10">
    <property type="entry name" value="Winged helix-like DNA-binding domain superfamily/Winged helix DNA-binding domain"/>
    <property type="match status" value="2"/>
</dbReference>
<dbReference type="InterPro" id="IPR039420">
    <property type="entry name" value="WalR-like"/>
</dbReference>
<dbReference type="PANTHER" id="PTHR43214:SF24">
    <property type="entry name" value="TRANSCRIPTIONAL REGULATORY PROTEIN NARL-RELATED"/>
    <property type="match status" value="1"/>
</dbReference>
<dbReference type="InterPro" id="IPR036388">
    <property type="entry name" value="WH-like_DNA-bd_sf"/>
</dbReference>
<proteinExistence type="predicted"/>
<dbReference type="EMBL" id="QVIG01000001">
    <property type="protein sequence ID" value="RGD57595.1"/>
    <property type="molecule type" value="Genomic_DNA"/>
</dbReference>
<dbReference type="GO" id="GO:0003677">
    <property type="term" value="F:DNA binding"/>
    <property type="evidence" value="ECO:0007669"/>
    <property type="project" value="UniProtKB-KW"/>
</dbReference>
<dbReference type="SMART" id="SM00421">
    <property type="entry name" value="HTH_LUXR"/>
    <property type="match status" value="2"/>
</dbReference>
<dbReference type="AlphaFoldDB" id="A0A372ZQW4"/>